<comment type="caution">
    <text evidence="1">The sequence shown here is derived from an EMBL/GenBank/DDBJ whole genome shotgun (WGS) entry which is preliminary data.</text>
</comment>
<evidence type="ECO:0000313" key="2">
    <source>
        <dbReference type="Proteomes" id="UP001433268"/>
    </source>
</evidence>
<sequence>MPLEHAVTYHGVAPLDSQCSQQRANTQRVHNVHRIRERVPEIDMYQAARCPLRPDRQRGVEVEVETIYPFQPGQQQQVLKWLYLVDLGGIFSYQLGPLNETLGAGIYGGHSARNYDQDQNRKLHEERLLNVNEEAWFDFLKKERWWELNEEPLIDKRQSNPINRWNPQQNRVWDELRIILEFCNRTLAKLLEERDPWLDALLFGDLVYSDGSPVPQFSSRTSPRKDEPVWTFKYRSPAELPPRQEYVAQARDQLLRLTKDLLFGFREPASLDECSYEKEYEADRTTPWGQFWVAKDMKIAWKTCHMIFLNVINLRVLVEMGTTTPAQASIARFGQACTVLHELMHAIHKARVKDFNVNPTKEAYMGEEQLREMGMSFINHVFGGTLLGLKLPAVPPGQLQGQRITVTDQMLEGKELMSAYNQIPRDGWDVLRYGNTSTPLALIPPFACASLFDQNYWETCVNAKGTGALRPARLIAWNGQVTHPIPQVDEFRDPLAAVIGALDARRKEVEARRIRSDPDTVLHVDIWKRSLWGHFHMRADLTAFSKHHARHQLGPCRRLARDRLSKAREGFKLISADTDEGQNLQGAYWVSFAIAYLMLASLPAKDLVGANNNPGDSVQRWRDPRDNTNRVQATWSRRQPTVACKVEPVLGGNARSPKHPREYLDVYEIEIADKLRNIASTHHANFVSLGGVPPFESNAAVANFPLPPWKTKLQGPSPQPSPAERFLLPIEISKEGLILIQAANAQGCLCYPVSASKSKEVRDVWVKTPYGKALPNNDPADRKVLELRGELRKSNPTGTLIPWYRRLEVAEFDGDLEFLKSPAGKTDAATKAFQGPYQLDIDATLIGQDLEDSLRTYLCAHIKHDDTGATFPKRGSLLLTEKELARHDCPGQAYLDHHPASDSILAQFGGRDITQYFLRNHNNQLLTDIDLGDAKHTIYEVGRLVPAQTAIRDDQFVLDDCVFALKDLNAAAPARRRWAGKAVTPEEWRVAAEAPLFDDMHARRGDLAVAKYEDGARGSEASTFFSREDLAAHDATKSPPDEDFAWVASEEGDRYVVYNISDLINYSRCFPKPPSPDRDIEWKELAGKVITAPRETCQWLRTEASHRVIGELMEMSEGSD</sequence>
<gene>
    <name evidence="1" type="ORF">PG997_009227</name>
</gene>
<proteinExistence type="predicted"/>
<dbReference type="InterPro" id="IPR036400">
    <property type="entry name" value="Cyt_B5-like_heme/steroid_sf"/>
</dbReference>
<dbReference type="EMBL" id="JAQQWN010000007">
    <property type="protein sequence ID" value="KAK8074564.1"/>
    <property type="molecule type" value="Genomic_DNA"/>
</dbReference>
<accession>A0ABR1VTH5</accession>
<name>A0ABR1VTH5_9PEZI</name>
<dbReference type="Proteomes" id="UP001433268">
    <property type="component" value="Unassembled WGS sequence"/>
</dbReference>
<keyword evidence="2" id="KW-1185">Reference proteome</keyword>
<organism evidence="1 2">
    <name type="scientific">Apiospora hydei</name>
    <dbReference type="NCBI Taxonomy" id="1337664"/>
    <lineage>
        <taxon>Eukaryota</taxon>
        <taxon>Fungi</taxon>
        <taxon>Dikarya</taxon>
        <taxon>Ascomycota</taxon>
        <taxon>Pezizomycotina</taxon>
        <taxon>Sordariomycetes</taxon>
        <taxon>Xylariomycetidae</taxon>
        <taxon>Amphisphaeriales</taxon>
        <taxon>Apiosporaceae</taxon>
        <taxon>Apiospora</taxon>
    </lineage>
</organism>
<dbReference type="GeneID" id="92046602"/>
<dbReference type="RefSeq" id="XP_066665504.1">
    <property type="nucleotide sequence ID" value="XM_066813542.1"/>
</dbReference>
<reference evidence="1 2" key="1">
    <citation type="submission" date="2023-01" db="EMBL/GenBank/DDBJ databases">
        <title>Analysis of 21 Apiospora genomes using comparative genomics revels a genus with tremendous synthesis potential of carbohydrate active enzymes and secondary metabolites.</title>
        <authorList>
            <person name="Sorensen T."/>
        </authorList>
    </citation>
    <scope>NUCLEOTIDE SEQUENCE [LARGE SCALE GENOMIC DNA]</scope>
    <source>
        <strain evidence="1 2">CBS 114990</strain>
    </source>
</reference>
<protein>
    <submittedName>
        <fullName evidence="1">Uncharacterized protein</fullName>
    </submittedName>
</protein>
<evidence type="ECO:0000313" key="1">
    <source>
        <dbReference type="EMBL" id="KAK8074564.1"/>
    </source>
</evidence>
<dbReference type="SUPFAM" id="SSF55856">
    <property type="entry name" value="Cytochrome b5-like heme/steroid binding domain"/>
    <property type="match status" value="1"/>
</dbReference>